<feature type="transmembrane region" description="Helical" evidence="1">
    <location>
        <begin position="240"/>
        <end position="263"/>
    </location>
</feature>
<keyword evidence="1" id="KW-0472">Membrane</keyword>
<sequence length="312" mass="34179">MARQRKMDNLMRKLTPTPRSRAYLKRFIEQTFKIPGVLLAFHLLNVLVAIGGVISVAFLLASMALMPIWIVVASVLDAIQQIEKKCLSNFGYVVLAVLHLVLLSINWYVAAGIYVIVAAGALGVGLFFVSAVAMKFLVKIDVISANFAPIDDPEDVHDPDECQDRFKLSEPTNGSHILPHIRMTRCLWLAVAYFASFKLLAGVVGMTVLDLCVVIPALLLFSANDALAFMSHAPFGDNPIGYIILITCSWLLLFPVMTVLLVITTRRFYDFGQEQTDDFEIPVTPSPELTSTNFAEIDPRAPGVPVGAAAAV</sequence>
<accession>A0ABD3FZW0</accession>
<dbReference type="EMBL" id="JBIMZQ010000004">
    <property type="protein sequence ID" value="KAL3671907.1"/>
    <property type="molecule type" value="Genomic_DNA"/>
</dbReference>
<feature type="transmembrane region" description="Helical" evidence="1">
    <location>
        <begin position="56"/>
        <end position="78"/>
    </location>
</feature>
<evidence type="ECO:0000313" key="2">
    <source>
        <dbReference type="EMBL" id="KAL3671907.1"/>
    </source>
</evidence>
<feature type="transmembrane region" description="Helical" evidence="1">
    <location>
        <begin position="90"/>
        <end position="109"/>
    </location>
</feature>
<reference evidence="2 3" key="1">
    <citation type="submission" date="2024-09" db="EMBL/GenBank/DDBJ databases">
        <title>Genome sequencing and assembly of Phytophthora oleae, isolate VK10A, causative agent of rot of olive drupes.</title>
        <authorList>
            <person name="Conti Taguali S."/>
            <person name="Riolo M."/>
            <person name="La Spada F."/>
            <person name="Cacciola S.O."/>
            <person name="Dionisio G."/>
        </authorList>
    </citation>
    <scope>NUCLEOTIDE SEQUENCE [LARGE SCALE GENOMIC DNA]</scope>
    <source>
        <strain evidence="2 3">VK10A</strain>
    </source>
</reference>
<comment type="caution">
    <text evidence="2">The sequence shown here is derived from an EMBL/GenBank/DDBJ whole genome shotgun (WGS) entry which is preliminary data.</text>
</comment>
<organism evidence="2 3">
    <name type="scientific">Phytophthora oleae</name>
    <dbReference type="NCBI Taxonomy" id="2107226"/>
    <lineage>
        <taxon>Eukaryota</taxon>
        <taxon>Sar</taxon>
        <taxon>Stramenopiles</taxon>
        <taxon>Oomycota</taxon>
        <taxon>Peronosporomycetes</taxon>
        <taxon>Peronosporales</taxon>
        <taxon>Peronosporaceae</taxon>
        <taxon>Phytophthora</taxon>
    </lineage>
</organism>
<keyword evidence="1" id="KW-0812">Transmembrane</keyword>
<dbReference type="Proteomes" id="UP001632037">
    <property type="component" value="Unassembled WGS sequence"/>
</dbReference>
<feature type="transmembrane region" description="Helical" evidence="1">
    <location>
        <begin position="187"/>
        <end position="220"/>
    </location>
</feature>
<dbReference type="AlphaFoldDB" id="A0ABD3FZW0"/>
<gene>
    <name evidence="2" type="ORF">V7S43_002575</name>
</gene>
<proteinExistence type="predicted"/>
<feature type="transmembrane region" description="Helical" evidence="1">
    <location>
        <begin position="115"/>
        <end position="138"/>
    </location>
</feature>
<evidence type="ECO:0000256" key="1">
    <source>
        <dbReference type="SAM" id="Phobius"/>
    </source>
</evidence>
<feature type="transmembrane region" description="Helical" evidence="1">
    <location>
        <begin position="31"/>
        <end position="50"/>
    </location>
</feature>
<keyword evidence="1" id="KW-1133">Transmembrane helix</keyword>
<keyword evidence="3" id="KW-1185">Reference proteome</keyword>
<evidence type="ECO:0000313" key="3">
    <source>
        <dbReference type="Proteomes" id="UP001632037"/>
    </source>
</evidence>
<name>A0ABD3FZW0_9STRA</name>
<protein>
    <submittedName>
        <fullName evidence="2">Uncharacterized protein</fullName>
    </submittedName>
</protein>